<sequence>MKAYRLTINPDVVVRTSDGTAIPLGHRWWDDYQSWLASGNLPDPAQTQEQALEELSSTFEQAIQGRLDAEARARGYDSIATAVSYAEEPSVVKFQEDGRAMRAWRSLVWAYAYQELAKVKSGAREIPALDSFLAELPAVPVQEAA</sequence>
<evidence type="ECO:0000313" key="1">
    <source>
        <dbReference type="EMBL" id="AXA66763.1"/>
    </source>
</evidence>
<dbReference type="Proteomes" id="UP000250579">
    <property type="component" value="Chromosome"/>
</dbReference>
<reference evidence="1 2" key="1">
    <citation type="submission" date="2017-06" db="EMBL/GenBank/DDBJ databases">
        <title>Evolution towards high GC content and high-temperature stress adaptation in endophytic Pseudomonas oryzihabitans impacted its plant-growth promoting traits.</title>
        <authorList>
            <person name="Nascimento F.X."/>
        </authorList>
    </citation>
    <scope>NUCLEOTIDE SEQUENCE [LARGE SCALE GENOMIC DNA]</scope>
    <source>
        <strain evidence="1 2">MS8</strain>
    </source>
</reference>
<proteinExistence type="predicted"/>
<accession>A0A2Z5A925</accession>
<dbReference type="AlphaFoldDB" id="A0A2Z5A925"/>
<dbReference type="RefSeq" id="WP_208690996.1">
    <property type="nucleotide sequence ID" value="NZ_CP022198.1"/>
</dbReference>
<name>A0A2Z5A925_9PSED</name>
<organism evidence="1 2">
    <name type="scientific">Pseudomonas oryzihabitans</name>
    <dbReference type="NCBI Taxonomy" id="47885"/>
    <lineage>
        <taxon>Bacteria</taxon>
        <taxon>Pseudomonadati</taxon>
        <taxon>Pseudomonadota</taxon>
        <taxon>Gammaproteobacteria</taxon>
        <taxon>Pseudomonadales</taxon>
        <taxon>Pseudomonadaceae</taxon>
        <taxon>Pseudomonas</taxon>
    </lineage>
</organism>
<dbReference type="EMBL" id="CP022198">
    <property type="protein sequence ID" value="AXA66763.1"/>
    <property type="molecule type" value="Genomic_DNA"/>
</dbReference>
<gene>
    <name evidence="1" type="ORF">CE139_13350</name>
</gene>
<protein>
    <submittedName>
        <fullName evidence="1">Uncharacterized protein</fullName>
    </submittedName>
</protein>
<evidence type="ECO:0000313" key="2">
    <source>
        <dbReference type="Proteomes" id="UP000250579"/>
    </source>
</evidence>